<dbReference type="Gene3D" id="3.10.310.10">
    <property type="entry name" value="Diaminopimelate Epimerase, Chain A, domain 1"/>
    <property type="match status" value="2"/>
</dbReference>
<dbReference type="GO" id="GO:0008837">
    <property type="term" value="F:diaminopimelate epimerase activity"/>
    <property type="evidence" value="ECO:0007669"/>
    <property type="project" value="InterPro"/>
</dbReference>
<dbReference type="EMBL" id="QKWP01002976">
    <property type="protein sequence ID" value="RIB01712.1"/>
    <property type="molecule type" value="Genomic_DNA"/>
</dbReference>
<keyword evidence="2" id="KW-0413">Isomerase</keyword>
<dbReference type="STRING" id="44941.A0A397TUC0"/>
<dbReference type="OrthoDB" id="2328772at2759"/>
<dbReference type="PANTHER" id="PTHR31689:SF0">
    <property type="entry name" value="DIAMINOPIMELATE EPIMERASE"/>
    <property type="match status" value="1"/>
</dbReference>
<evidence type="ECO:0000313" key="3">
    <source>
        <dbReference type="EMBL" id="RIB01712.1"/>
    </source>
</evidence>
<proteinExistence type="inferred from homology"/>
<dbReference type="Proteomes" id="UP000266673">
    <property type="component" value="Unassembled WGS sequence"/>
</dbReference>
<dbReference type="PANTHER" id="PTHR31689">
    <property type="entry name" value="DIAMINOPIMELATE EPIMERASE, CHLOROPLASTIC"/>
    <property type="match status" value="1"/>
</dbReference>
<evidence type="ECO:0000313" key="4">
    <source>
        <dbReference type="Proteomes" id="UP000266673"/>
    </source>
</evidence>
<protein>
    <recommendedName>
        <fullName evidence="5">Diaminopimelate epimerase</fullName>
    </recommendedName>
</protein>
<dbReference type="GO" id="GO:0005829">
    <property type="term" value="C:cytosol"/>
    <property type="evidence" value="ECO:0007669"/>
    <property type="project" value="TreeGrafter"/>
</dbReference>
<comment type="caution">
    <text evidence="3">The sequence shown here is derived from an EMBL/GenBank/DDBJ whole genome shotgun (WGS) entry which is preliminary data.</text>
</comment>
<dbReference type="AlphaFoldDB" id="A0A397TUC0"/>
<evidence type="ECO:0000256" key="2">
    <source>
        <dbReference type="ARBA" id="ARBA00023235"/>
    </source>
</evidence>
<gene>
    <name evidence="3" type="ORF">C2G38_960686</name>
</gene>
<sequence length="289" mass="32605">MDKNYKPVYAEASGNTFLIFDYLDKYEHDFDESVVRYYHRLYGFEKIDSCLVLTKVSSESVPAHLRDLNSSLLLRMYVYEPGDGYCGNGARAVAKYCFNYHKNSYDQFFIILDGQSHQLLQRDTEYFAEMGKSVYDDPKGDFVRKGVLNSEGKLITDDVTWYYVNTSEPHLVTIDKIDDEKLINIGNSLQDPKRFPIGINLNKVSVVDKSTIDVVTFERGINRITLACGTGSTSCAALVRRLGFIDKAINKVTVKVRGGYVVVSNENDKIYLGGQCAVEGVDDIEAPKI</sequence>
<dbReference type="SUPFAM" id="SSF54506">
    <property type="entry name" value="Diaminopimelate epimerase-like"/>
    <property type="match status" value="2"/>
</dbReference>
<evidence type="ECO:0000256" key="1">
    <source>
        <dbReference type="ARBA" id="ARBA00010219"/>
    </source>
</evidence>
<dbReference type="InterPro" id="IPR001653">
    <property type="entry name" value="DAP_epimerase_DapF"/>
</dbReference>
<organism evidence="3 4">
    <name type="scientific">Gigaspora rosea</name>
    <dbReference type="NCBI Taxonomy" id="44941"/>
    <lineage>
        <taxon>Eukaryota</taxon>
        <taxon>Fungi</taxon>
        <taxon>Fungi incertae sedis</taxon>
        <taxon>Mucoromycota</taxon>
        <taxon>Glomeromycotina</taxon>
        <taxon>Glomeromycetes</taxon>
        <taxon>Diversisporales</taxon>
        <taxon>Gigasporaceae</taxon>
        <taxon>Gigaspora</taxon>
    </lineage>
</organism>
<accession>A0A397TUC0</accession>
<dbReference type="GO" id="GO:0009089">
    <property type="term" value="P:lysine biosynthetic process via diaminopimelate"/>
    <property type="evidence" value="ECO:0007669"/>
    <property type="project" value="InterPro"/>
</dbReference>
<dbReference type="Pfam" id="PF01678">
    <property type="entry name" value="DAP_epimerase"/>
    <property type="match status" value="1"/>
</dbReference>
<evidence type="ECO:0008006" key="5">
    <source>
        <dbReference type="Google" id="ProtNLM"/>
    </source>
</evidence>
<name>A0A397TUC0_9GLOM</name>
<comment type="similarity">
    <text evidence="1">Belongs to the diaminopimelate epimerase family.</text>
</comment>
<reference evidence="3 4" key="1">
    <citation type="submission" date="2018-06" db="EMBL/GenBank/DDBJ databases">
        <title>Comparative genomics reveals the genomic features of Rhizophagus irregularis, R. cerebriforme, R. diaphanum and Gigaspora rosea, and their symbiotic lifestyle signature.</title>
        <authorList>
            <person name="Morin E."/>
            <person name="San Clemente H."/>
            <person name="Chen E.C.H."/>
            <person name="De La Providencia I."/>
            <person name="Hainaut M."/>
            <person name="Kuo A."/>
            <person name="Kohler A."/>
            <person name="Murat C."/>
            <person name="Tang N."/>
            <person name="Roy S."/>
            <person name="Loubradou J."/>
            <person name="Henrissat B."/>
            <person name="Grigoriev I.V."/>
            <person name="Corradi N."/>
            <person name="Roux C."/>
            <person name="Martin F.M."/>
        </authorList>
    </citation>
    <scope>NUCLEOTIDE SEQUENCE [LARGE SCALE GENOMIC DNA]</scope>
    <source>
        <strain evidence="3 4">DAOM 194757</strain>
    </source>
</reference>
<keyword evidence="4" id="KW-1185">Reference proteome</keyword>